<dbReference type="GO" id="GO:0016757">
    <property type="term" value="F:glycosyltransferase activity"/>
    <property type="evidence" value="ECO:0007669"/>
    <property type="project" value="UniProtKB-KW"/>
</dbReference>
<evidence type="ECO:0000259" key="4">
    <source>
        <dbReference type="Pfam" id="PF13439"/>
    </source>
</evidence>
<protein>
    <submittedName>
        <fullName evidence="5">Glycosyl transferase group 1</fullName>
    </submittedName>
</protein>
<feature type="domain" description="Glycosyltransferase subfamily 4-like N-terminal" evidence="4">
    <location>
        <begin position="28"/>
        <end position="215"/>
    </location>
</feature>
<keyword evidence="1" id="KW-0328">Glycosyltransferase</keyword>
<dbReference type="KEGG" id="ssm:Spirs_0903"/>
<evidence type="ECO:0000313" key="5">
    <source>
        <dbReference type="EMBL" id="ADK80037.1"/>
    </source>
</evidence>
<accession>E1RCF7</accession>
<dbReference type="Pfam" id="PF13439">
    <property type="entry name" value="Glyco_transf_4"/>
    <property type="match status" value="1"/>
</dbReference>
<dbReference type="InterPro" id="IPR028098">
    <property type="entry name" value="Glyco_trans_4-like_N"/>
</dbReference>
<evidence type="ECO:0000259" key="3">
    <source>
        <dbReference type="Pfam" id="PF00534"/>
    </source>
</evidence>
<dbReference type="Proteomes" id="UP000002318">
    <property type="component" value="Chromosome"/>
</dbReference>
<evidence type="ECO:0000313" key="6">
    <source>
        <dbReference type="Proteomes" id="UP000002318"/>
    </source>
</evidence>
<proteinExistence type="predicted"/>
<keyword evidence="6" id="KW-1185">Reference proteome</keyword>
<dbReference type="STRING" id="573413.Spirs_0903"/>
<dbReference type="AlphaFoldDB" id="E1RCF7"/>
<dbReference type="PANTHER" id="PTHR12526:SF510">
    <property type="entry name" value="D-INOSITOL 3-PHOSPHATE GLYCOSYLTRANSFERASE"/>
    <property type="match status" value="1"/>
</dbReference>
<evidence type="ECO:0000256" key="2">
    <source>
        <dbReference type="ARBA" id="ARBA00022679"/>
    </source>
</evidence>
<dbReference type="CAZy" id="GT4">
    <property type="family name" value="Glycosyltransferase Family 4"/>
</dbReference>
<dbReference type="OrthoDB" id="9795068at2"/>
<dbReference type="EMBL" id="CP002116">
    <property type="protein sequence ID" value="ADK80037.1"/>
    <property type="molecule type" value="Genomic_DNA"/>
</dbReference>
<feature type="domain" description="Glycosyl transferase family 1" evidence="3">
    <location>
        <begin position="231"/>
        <end position="396"/>
    </location>
</feature>
<dbReference type="RefSeq" id="WP_013253501.1">
    <property type="nucleotide sequence ID" value="NC_014364.1"/>
</dbReference>
<gene>
    <name evidence="5" type="ordered locus">Spirs_0903</name>
</gene>
<dbReference type="InterPro" id="IPR001296">
    <property type="entry name" value="Glyco_trans_1"/>
</dbReference>
<dbReference type="eggNOG" id="COG0438">
    <property type="taxonomic scope" value="Bacteria"/>
</dbReference>
<name>E1RCF7_SEDSS</name>
<dbReference type="HOGENOM" id="CLU_009583_2_3_12"/>
<dbReference type="SUPFAM" id="SSF53756">
    <property type="entry name" value="UDP-Glycosyltransferase/glycogen phosphorylase"/>
    <property type="match status" value="1"/>
</dbReference>
<dbReference type="Gene3D" id="3.40.50.2000">
    <property type="entry name" value="Glycogen Phosphorylase B"/>
    <property type="match status" value="2"/>
</dbReference>
<organism evidence="5 6">
    <name type="scientific">Sediminispirochaeta smaragdinae (strain DSM 11293 / JCM 15392 / SEBR 4228)</name>
    <name type="common">Spirochaeta smaragdinae</name>
    <dbReference type="NCBI Taxonomy" id="573413"/>
    <lineage>
        <taxon>Bacteria</taxon>
        <taxon>Pseudomonadati</taxon>
        <taxon>Spirochaetota</taxon>
        <taxon>Spirochaetia</taxon>
        <taxon>Spirochaetales</taxon>
        <taxon>Spirochaetaceae</taxon>
        <taxon>Sediminispirochaeta</taxon>
    </lineage>
</organism>
<sequence length="428" mass="48566">MHDKKRIMMISTHGYVAADPPLGAPDTGGQVVYILELAKKLGQFGYDVDIWTRRFEDQPDTDIVDEHVRVLRVPCGGKAFIPKEYLIRSIPEWVENARKRIKKEKLTYSFINSHYWDAGVAGQHLAHQLSIPHVHTPHSIGTWKQKQMLTDFPDSEEEFEERYNFTERIRTEGQLYRSCDLITATTPIQVDLIQEAYDIDQEKIRMIPPGYDDNRFFPVGPSTKAARKERLGFGPATIFAVSRLAHNKGFDLLIDAFSVAVQRIPEAELVLAIGYEDRNETEQAIYETLLERVSQYGLGKQVRFTGFIADEDLPDYYRAADLFVLSSRYEPFGMTSIEAMASGTPVVVTAHGGLARVLSFGDNALIADPFDSEEFGIAIYQALHYRRLRRRLSSRGAALARSRFTWTGIAQQLLDAVDTCTDAFEEDE</sequence>
<reference evidence="6" key="1">
    <citation type="journal article" date="2010" name="Stand. Genomic Sci.">
        <title>Complete genome sequence of Spirochaeta smaragdinae type strain (SEBR 4228).</title>
        <authorList>
            <person name="Mavromatis K."/>
            <person name="Yasawong M."/>
            <person name="Chertkov O."/>
            <person name="Lapidus A."/>
            <person name="Lucas S."/>
            <person name="Nolan M."/>
            <person name="Del Rio T.G."/>
            <person name="Tice H."/>
            <person name="Cheng J.F."/>
            <person name="Pitluck S."/>
            <person name="Liolios K."/>
            <person name="Ivanova N."/>
            <person name="Tapia R."/>
            <person name="Han C."/>
            <person name="Bruce D."/>
            <person name="Goodwin L."/>
            <person name="Pati A."/>
            <person name="Chen A."/>
            <person name="Palaniappan K."/>
            <person name="Land M."/>
            <person name="Hauser L."/>
            <person name="Chang Y.J."/>
            <person name="Jeffries C.D."/>
            <person name="Detter J.C."/>
            <person name="Rohde M."/>
            <person name="Brambilla E."/>
            <person name="Spring S."/>
            <person name="Goker M."/>
            <person name="Sikorski J."/>
            <person name="Woyke T."/>
            <person name="Bristow J."/>
            <person name="Eisen J.A."/>
            <person name="Markowitz V."/>
            <person name="Hugenholtz P."/>
            <person name="Klenk H.P."/>
            <person name="Kyrpides N.C."/>
        </authorList>
    </citation>
    <scope>NUCLEOTIDE SEQUENCE [LARGE SCALE GENOMIC DNA]</scope>
    <source>
        <strain evidence="6">DSM 11293 / JCM 15392 / SEBR 4228</strain>
    </source>
</reference>
<keyword evidence="2 5" id="KW-0808">Transferase</keyword>
<dbReference type="Pfam" id="PF00534">
    <property type="entry name" value="Glycos_transf_1"/>
    <property type="match status" value="1"/>
</dbReference>
<evidence type="ECO:0000256" key="1">
    <source>
        <dbReference type="ARBA" id="ARBA00022676"/>
    </source>
</evidence>
<dbReference type="PANTHER" id="PTHR12526">
    <property type="entry name" value="GLYCOSYLTRANSFERASE"/>
    <property type="match status" value="1"/>
</dbReference>